<dbReference type="GO" id="GO:0005829">
    <property type="term" value="C:cytosol"/>
    <property type="evidence" value="ECO:0007669"/>
    <property type="project" value="TreeGrafter"/>
</dbReference>
<name>A0A1Q2L134_9BACL</name>
<dbReference type="CDD" id="cd01741">
    <property type="entry name" value="GATase1_1"/>
    <property type="match status" value="1"/>
</dbReference>
<dbReference type="PANTHER" id="PTHR42695:SF5">
    <property type="entry name" value="GLUTAMINE AMIDOTRANSFERASE YLR126C-RELATED"/>
    <property type="match status" value="1"/>
</dbReference>
<dbReference type="OrthoDB" id="9807137at2"/>
<reference evidence="2 3" key="1">
    <citation type="submission" date="2017-02" db="EMBL/GenBank/DDBJ databases">
        <title>The complete genomic sequence of a novel cold adapted crude oil-degrading bacterium Planococcus qaidamina Y42.</title>
        <authorList>
            <person name="Yang R."/>
        </authorList>
    </citation>
    <scope>NUCLEOTIDE SEQUENCE [LARGE SCALE GENOMIC DNA]</scope>
    <source>
        <strain evidence="2 3">Y42</strain>
    </source>
</reference>
<evidence type="ECO:0000313" key="2">
    <source>
        <dbReference type="EMBL" id="AQQ54084.1"/>
    </source>
</evidence>
<dbReference type="EMBL" id="CP019640">
    <property type="protein sequence ID" value="AQQ54084.1"/>
    <property type="molecule type" value="Genomic_DNA"/>
</dbReference>
<accession>A0A1Q2L134</accession>
<gene>
    <name evidence="2" type="ORF">B0X71_13880</name>
</gene>
<evidence type="ECO:0000313" key="3">
    <source>
        <dbReference type="Proteomes" id="UP000188184"/>
    </source>
</evidence>
<dbReference type="SUPFAM" id="SSF52317">
    <property type="entry name" value="Class I glutamine amidotransferase-like"/>
    <property type="match status" value="1"/>
</dbReference>
<keyword evidence="3" id="KW-1185">Reference proteome</keyword>
<dbReference type="AlphaFoldDB" id="A0A1Q2L134"/>
<organism evidence="2 3">
    <name type="scientific">Planococcus lenghuensis</name>
    <dbReference type="NCBI Taxonomy" id="2213202"/>
    <lineage>
        <taxon>Bacteria</taxon>
        <taxon>Bacillati</taxon>
        <taxon>Bacillota</taxon>
        <taxon>Bacilli</taxon>
        <taxon>Bacillales</taxon>
        <taxon>Caryophanaceae</taxon>
        <taxon>Planococcus</taxon>
    </lineage>
</organism>
<dbReference type="PANTHER" id="PTHR42695">
    <property type="entry name" value="GLUTAMINE AMIDOTRANSFERASE YLR126C-RELATED"/>
    <property type="match status" value="1"/>
</dbReference>
<dbReference type="Pfam" id="PF00117">
    <property type="entry name" value="GATase"/>
    <property type="match status" value="1"/>
</dbReference>
<dbReference type="RefSeq" id="WP_077589975.1">
    <property type="nucleotide sequence ID" value="NZ_CP019640.1"/>
</dbReference>
<dbReference type="KEGG" id="pmar:B0X71_13880"/>
<dbReference type="InterPro" id="IPR029062">
    <property type="entry name" value="Class_I_gatase-like"/>
</dbReference>
<dbReference type="InterPro" id="IPR017926">
    <property type="entry name" value="GATASE"/>
</dbReference>
<proteinExistence type="predicted"/>
<dbReference type="Gene3D" id="3.40.50.880">
    <property type="match status" value="1"/>
</dbReference>
<dbReference type="Proteomes" id="UP000188184">
    <property type="component" value="Chromosome"/>
</dbReference>
<sequence>MNVLIAQPDHRSAPGELLVALEAEAITYRILLEKENFVLPEEADAFEALIVLGGVMGADDDADHPYLTNIKQTIVRFSEQGKPVLGICLGAQLIASAFGRKIEVMDEPEFGITEITKTKAGKEDPVFNALPDTFAFMEYHNDRFNLPDGATLLASTAYCSNQAFRMNDNIYAVQFHPEVNEELIRSWVAEQGDWMESFQPDFIRNLETEIIPALIGTTKLFREMVRTWAGLAKKAVG</sequence>
<protein>
    <recommendedName>
        <fullName evidence="1">Glutamine amidotransferase domain-containing protein</fullName>
    </recommendedName>
</protein>
<feature type="domain" description="Glutamine amidotransferase" evidence="1">
    <location>
        <begin position="42"/>
        <end position="180"/>
    </location>
</feature>
<evidence type="ECO:0000259" key="1">
    <source>
        <dbReference type="Pfam" id="PF00117"/>
    </source>
</evidence>
<dbReference type="InterPro" id="IPR044992">
    <property type="entry name" value="ChyE-like"/>
</dbReference>